<gene>
    <name evidence="3" type="ORF">NQ318_022596</name>
</gene>
<reference evidence="3" key="1">
    <citation type="journal article" date="2023" name="Insect Mol. Biol.">
        <title>Genome sequencing provides insights into the evolution of gene families encoding plant cell wall-degrading enzymes in longhorned beetles.</title>
        <authorList>
            <person name="Shin N.R."/>
            <person name="Okamura Y."/>
            <person name="Kirsch R."/>
            <person name="Pauchet Y."/>
        </authorList>
    </citation>
    <scope>NUCLEOTIDE SEQUENCE</scope>
    <source>
        <strain evidence="3">AMC_N1</strain>
    </source>
</reference>
<feature type="domain" description="ZAD" evidence="2">
    <location>
        <begin position="4"/>
        <end position="79"/>
    </location>
</feature>
<dbReference type="SUPFAM" id="SSF57716">
    <property type="entry name" value="Glucocorticoid receptor-like (DNA-binding domain)"/>
    <property type="match status" value="1"/>
</dbReference>
<sequence length="88" mass="10373">MSCDICRLCLSKNNLVWIFDRRIENSENMKDVIYITTGVQINMNDTVSQKICNKCCEITVRMFEFRRISLANDRRLKGQEIMSVKKGY</sequence>
<accession>A0AAV8XVD2</accession>
<dbReference type="SMART" id="SM00868">
    <property type="entry name" value="zf-AD"/>
    <property type="match status" value="1"/>
</dbReference>
<dbReference type="InterPro" id="IPR012934">
    <property type="entry name" value="Znf_AD"/>
</dbReference>
<keyword evidence="1" id="KW-0479">Metal-binding</keyword>
<dbReference type="Proteomes" id="UP001162162">
    <property type="component" value="Unassembled WGS sequence"/>
</dbReference>
<keyword evidence="1" id="KW-0863">Zinc-finger</keyword>
<evidence type="ECO:0000259" key="2">
    <source>
        <dbReference type="PROSITE" id="PS51915"/>
    </source>
</evidence>
<evidence type="ECO:0000313" key="3">
    <source>
        <dbReference type="EMBL" id="KAJ8943052.1"/>
    </source>
</evidence>
<feature type="binding site" evidence="1">
    <location>
        <position position="6"/>
    </location>
    <ligand>
        <name>Zn(2+)</name>
        <dbReference type="ChEBI" id="CHEBI:29105"/>
    </ligand>
</feature>
<evidence type="ECO:0000313" key="4">
    <source>
        <dbReference type="Proteomes" id="UP001162162"/>
    </source>
</evidence>
<feature type="binding site" evidence="1">
    <location>
        <position position="9"/>
    </location>
    <ligand>
        <name>Zn(2+)</name>
        <dbReference type="ChEBI" id="CHEBI:29105"/>
    </ligand>
</feature>
<keyword evidence="4" id="KW-1185">Reference proteome</keyword>
<feature type="binding site" evidence="1">
    <location>
        <position position="55"/>
    </location>
    <ligand>
        <name>Zn(2+)</name>
        <dbReference type="ChEBI" id="CHEBI:29105"/>
    </ligand>
</feature>
<organism evidence="3 4">
    <name type="scientific">Aromia moschata</name>
    <dbReference type="NCBI Taxonomy" id="1265417"/>
    <lineage>
        <taxon>Eukaryota</taxon>
        <taxon>Metazoa</taxon>
        <taxon>Ecdysozoa</taxon>
        <taxon>Arthropoda</taxon>
        <taxon>Hexapoda</taxon>
        <taxon>Insecta</taxon>
        <taxon>Pterygota</taxon>
        <taxon>Neoptera</taxon>
        <taxon>Endopterygota</taxon>
        <taxon>Coleoptera</taxon>
        <taxon>Polyphaga</taxon>
        <taxon>Cucujiformia</taxon>
        <taxon>Chrysomeloidea</taxon>
        <taxon>Cerambycidae</taxon>
        <taxon>Cerambycinae</taxon>
        <taxon>Callichromatini</taxon>
        <taxon>Aromia</taxon>
    </lineage>
</organism>
<evidence type="ECO:0000256" key="1">
    <source>
        <dbReference type="PROSITE-ProRule" id="PRU01263"/>
    </source>
</evidence>
<dbReference type="PROSITE" id="PS51915">
    <property type="entry name" value="ZAD"/>
    <property type="match status" value="1"/>
</dbReference>
<dbReference type="GO" id="GO:0008270">
    <property type="term" value="F:zinc ion binding"/>
    <property type="evidence" value="ECO:0007669"/>
    <property type="project" value="UniProtKB-UniRule"/>
</dbReference>
<name>A0AAV8XVD2_9CUCU</name>
<keyword evidence="1" id="KW-0862">Zinc</keyword>
<feature type="binding site" evidence="1">
    <location>
        <position position="52"/>
    </location>
    <ligand>
        <name>Zn(2+)</name>
        <dbReference type="ChEBI" id="CHEBI:29105"/>
    </ligand>
</feature>
<dbReference type="EMBL" id="JAPWTK010000304">
    <property type="protein sequence ID" value="KAJ8943052.1"/>
    <property type="molecule type" value="Genomic_DNA"/>
</dbReference>
<proteinExistence type="predicted"/>
<dbReference type="AlphaFoldDB" id="A0AAV8XVD2"/>
<comment type="caution">
    <text evidence="3">The sequence shown here is derived from an EMBL/GenBank/DDBJ whole genome shotgun (WGS) entry which is preliminary data.</text>
</comment>
<dbReference type="Pfam" id="PF07776">
    <property type="entry name" value="zf-AD"/>
    <property type="match status" value="1"/>
</dbReference>
<protein>
    <recommendedName>
        <fullName evidence="2">ZAD domain-containing protein</fullName>
    </recommendedName>
</protein>
<dbReference type="GO" id="GO:0005634">
    <property type="term" value="C:nucleus"/>
    <property type="evidence" value="ECO:0007669"/>
    <property type="project" value="InterPro"/>
</dbReference>
<dbReference type="Gene3D" id="3.40.1800.20">
    <property type="match status" value="1"/>
</dbReference>